<dbReference type="EC" id="2.7.7.7" evidence="2"/>
<keyword evidence="2" id="KW-0548">Nucleotidyltransferase</keyword>
<evidence type="ECO:0000256" key="1">
    <source>
        <dbReference type="SAM" id="MobiDB-lite"/>
    </source>
</evidence>
<name>A0A6J4P2Y5_9ACTN</name>
<accession>A0A6J4P2Y5</accession>
<feature type="compositionally biased region" description="Low complexity" evidence="1">
    <location>
        <begin position="102"/>
        <end position="113"/>
    </location>
</feature>
<proteinExistence type="predicted"/>
<feature type="compositionally biased region" description="Basic and acidic residues" evidence="1">
    <location>
        <begin position="57"/>
        <end position="80"/>
    </location>
</feature>
<organism evidence="2">
    <name type="scientific">uncultured Rubrobacteraceae bacterium</name>
    <dbReference type="NCBI Taxonomy" id="349277"/>
    <lineage>
        <taxon>Bacteria</taxon>
        <taxon>Bacillati</taxon>
        <taxon>Actinomycetota</taxon>
        <taxon>Rubrobacteria</taxon>
        <taxon>Rubrobacterales</taxon>
        <taxon>Rubrobacteraceae</taxon>
        <taxon>environmental samples</taxon>
    </lineage>
</organism>
<reference evidence="2" key="1">
    <citation type="submission" date="2020-02" db="EMBL/GenBank/DDBJ databases">
        <authorList>
            <person name="Meier V. D."/>
        </authorList>
    </citation>
    <scope>NUCLEOTIDE SEQUENCE</scope>
    <source>
        <strain evidence="2">AVDCRST_MAG22</strain>
    </source>
</reference>
<protein>
    <submittedName>
        <fullName evidence="2">DNA polymerase III chi subunit</fullName>
        <ecNumber evidence="2">2.7.7.7</ecNumber>
    </submittedName>
</protein>
<feature type="compositionally biased region" description="Basic residues" evidence="1">
    <location>
        <begin position="117"/>
        <end position="129"/>
    </location>
</feature>
<sequence>ARPERPGQRRNLRQGRAVGGDPTLDGRGVQPRRLPPAPPRAADGSGKGEVPLLLHVRRGDRVRELAPPRGGGREGPGRESRRGRRGSRPGRRVPRRARGNARRGILSGVRGPSPARPPRRGGQRPRRRNTSPYPDPWRFPTRVGPV</sequence>
<feature type="compositionally biased region" description="Basic residues" evidence="1">
    <location>
        <begin position="81"/>
        <end position="101"/>
    </location>
</feature>
<keyword evidence="2" id="KW-0808">Transferase</keyword>
<dbReference type="AlphaFoldDB" id="A0A6J4P2Y5"/>
<evidence type="ECO:0000313" key="2">
    <source>
        <dbReference type="EMBL" id="CAA9404378.1"/>
    </source>
</evidence>
<feature type="non-terminal residue" evidence="2">
    <location>
        <position position="1"/>
    </location>
</feature>
<dbReference type="EMBL" id="CADCUV010000059">
    <property type="protein sequence ID" value="CAA9404378.1"/>
    <property type="molecule type" value="Genomic_DNA"/>
</dbReference>
<feature type="region of interest" description="Disordered" evidence="1">
    <location>
        <begin position="1"/>
        <end position="146"/>
    </location>
</feature>
<dbReference type="GO" id="GO:0003887">
    <property type="term" value="F:DNA-directed DNA polymerase activity"/>
    <property type="evidence" value="ECO:0007669"/>
    <property type="project" value="UniProtKB-EC"/>
</dbReference>
<gene>
    <name evidence="2" type="ORF">AVDCRST_MAG22-1451</name>
</gene>
<feature type="non-terminal residue" evidence="2">
    <location>
        <position position="146"/>
    </location>
</feature>